<keyword evidence="6" id="KW-1185">Reference proteome</keyword>
<keyword evidence="1 2" id="KW-0732">Signal</keyword>
<dbReference type="Pfam" id="PF20009">
    <property type="entry name" value="GEVED"/>
    <property type="match status" value="1"/>
</dbReference>
<evidence type="ECO:0000256" key="1">
    <source>
        <dbReference type="ARBA" id="ARBA00022729"/>
    </source>
</evidence>
<proteinExistence type="predicted"/>
<evidence type="ECO:0000256" key="2">
    <source>
        <dbReference type="SAM" id="SignalP"/>
    </source>
</evidence>
<gene>
    <name evidence="5" type="ORF">CRYO30217_02952</name>
</gene>
<dbReference type="NCBIfam" id="TIGR04183">
    <property type="entry name" value="Por_Secre_tail"/>
    <property type="match status" value="1"/>
</dbReference>
<dbReference type="EMBL" id="OU015584">
    <property type="protein sequence ID" value="CAG5085966.1"/>
    <property type="molecule type" value="Genomic_DNA"/>
</dbReference>
<name>A0A916JPM0_9FLAO</name>
<evidence type="ECO:0000313" key="6">
    <source>
        <dbReference type="Proteomes" id="UP000683507"/>
    </source>
</evidence>
<dbReference type="AlphaFoldDB" id="A0A916JPM0"/>
<evidence type="ECO:0008006" key="7">
    <source>
        <dbReference type="Google" id="ProtNLM"/>
    </source>
</evidence>
<dbReference type="InterPro" id="IPR011635">
    <property type="entry name" value="CARDB"/>
</dbReference>
<evidence type="ECO:0000313" key="5">
    <source>
        <dbReference type="EMBL" id="CAG5085966.1"/>
    </source>
</evidence>
<organism evidence="5 6">
    <name type="scientific">Parvicella tangerina</name>
    <dbReference type="NCBI Taxonomy" id="2829795"/>
    <lineage>
        <taxon>Bacteria</taxon>
        <taxon>Pseudomonadati</taxon>
        <taxon>Bacteroidota</taxon>
        <taxon>Flavobacteriia</taxon>
        <taxon>Flavobacteriales</taxon>
        <taxon>Parvicellaceae</taxon>
        <taxon>Parvicella</taxon>
    </lineage>
</organism>
<feature type="domain" description="GEVED" evidence="4">
    <location>
        <begin position="791"/>
        <end position="866"/>
    </location>
</feature>
<protein>
    <recommendedName>
        <fullName evidence="7">T9SS C-terminal target domain-containing protein</fullName>
    </recommendedName>
</protein>
<dbReference type="InterPro" id="IPR045474">
    <property type="entry name" value="GEVED"/>
</dbReference>
<evidence type="ECO:0000259" key="4">
    <source>
        <dbReference type="Pfam" id="PF20009"/>
    </source>
</evidence>
<dbReference type="Proteomes" id="UP000683507">
    <property type="component" value="Chromosome"/>
</dbReference>
<sequence length="954" mass="103825">MRRILLSAFVAVAAMNLFAQQSTEKFGPTVVVQCENFKETPVLGDLEPTTSEFDESEFVYTVPNKLRRYRHVKPANLPGGVDPVLQKQGASHWSRAPIENWEGTSFTAFPPDPSGAAGPNHYVHMVNSKYTVYDKTGTVLGGPYNLGTLLGGGNDGDPIVMYDTDADRWFLSQFKQSNNSLQVAVSQTSDPLGSYYSYEFSLNSFPDYPKYSVWGNAYFVSANKSAPQLYALERDKMLAGDPTATIQGFTVPSLTTNGFFSILPAHATSALPNASTPGYVFYFQDDGWGGVAADEIKIWEVDLDWVNTSNSSISTPEQLAVSPFDSEFTTSWDDIEQPGTSQKLDGIPTAFMYMAQYREFSGYASVVLNHTVDVDGTDHAGIRWYELRKVGSNPWTLYQEGTFAPDAESRWLGSICMDYQGNIGLAYSVSGPTVYPSIRYTGRYAADPLGQMTLAEEDIVVGTSVQTGANRWGDYAQMTIDPADDATFWYTGEYVVGNNDRKSRIASFKLASDEDDDIGVVSIDAPNNGSLSTTEAITVTIYNFGLNDQSNFPVSFQVDGGTPVTETYTGTITSGTSAQYTFTGTANLGTPGHYEIKAYSGLSADTYNPNDTTVKDVQHLFADDVGVIAMTSPDGSGTYTGAETITVTIENFGTSTQTSIPVSYEVNGGVVVSETYTGSIAAGGTDTYSFTNPIDMSSLGTYDFIAYTELSGDGDLTNDTIMVSREHEICQPQADCSFGTGFELFKLESINNSSSCSANGYGDFTSMTTSLEQSANYTIQVQSGVGSPVASVWIDFNDNFAFEASERLITDEAFSTSPTDITLSIPSTAPLGEHLLRARSAWNWSGATVTDPCINVPYGETEDYKVEIISFSGIEENGIEMKVIELNDGQFQVNLTGVNDDAQIEIHNSVGQLVYNKPFVNSNMVVDLSDQAYGYYLIKVYNDDFSKIQKVIVK</sequence>
<reference evidence="5" key="1">
    <citation type="submission" date="2021-04" db="EMBL/GenBank/DDBJ databases">
        <authorList>
            <person name="Rodrigo-Torres L."/>
            <person name="Arahal R. D."/>
            <person name="Lucena T."/>
        </authorList>
    </citation>
    <scope>NUCLEOTIDE SEQUENCE</scope>
    <source>
        <strain evidence="5">AS29M-1</strain>
    </source>
</reference>
<feature type="signal peptide" evidence="2">
    <location>
        <begin position="1"/>
        <end position="19"/>
    </location>
</feature>
<dbReference type="RefSeq" id="WP_258543148.1">
    <property type="nucleotide sequence ID" value="NZ_OU015584.1"/>
</dbReference>
<dbReference type="Pfam" id="PF07705">
    <property type="entry name" value="CARDB"/>
    <property type="match status" value="2"/>
</dbReference>
<dbReference type="InterPro" id="IPR013783">
    <property type="entry name" value="Ig-like_fold"/>
</dbReference>
<feature type="domain" description="CARDB" evidence="3">
    <location>
        <begin position="630"/>
        <end position="708"/>
    </location>
</feature>
<evidence type="ECO:0000259" key="3">
    <source>
        <dbReference type="Pfam" id="PF07705"/>
    </source>
</evidence>
<dbReference type="Gene3D" id="2.60.40.10">
    <property type="entry name" value="Immunoglobulins"/>
    <property type="match status" value="2"/>
</dbReference>
<feature type="chain" id="PRO_5036811276" description="T9SS C-terminal target domain-containing protein" evidence="2">
    <location>
        <begin position="20"/>
        <end position="954"/>
    </location>
</feature>
<dbReference type="InterPro" id="IPR026444">
    <property type="entry name" value="Secre_tail"/>
</dbReference>
<accession>A0A916JPM0</accession>
<dbReference type="KEGG" id="ptan:CRYO30217_02952"/>
<feature type="domain" description="CARDB" evidence="3">
    <location>
        <begin position="517"/>
        <end position="599"/>
    </location>
</feature>